<dbReference type="SUPFAM" id="SSF56112">
    <property type="entry name" value="Protein kinase-like (PK-like)"/>
    <property type="match status" value="1"/>
</dbReference>
<dbReference type="EMBL" id="JAWJBA010000001">
    <property type="protein sequence ID" value="MDV2682944.1"/>
    <property type="molecule type" value="Genomic_DNA"/>
</dbReference>
<dbReference type="EC" id="2.7.1.-" evidence="2"/>
<evidence type="ECO:0000259" key="1">
    <source>
        <dbReference type="Pfam" id="PF01636"/>
    </source>
</evidence>
<protein>
    <submittedName>
        <fullName evidence="2">Aminoglycoside phosphotransferase family protein</fullName>
        <ecNumber evidence="2">2.7.1.-</ecNumber>
    </submittedName>
</protein>
<gene>
    <name evidence="2" type="ORF">RYX56_01005</name>
</gene>
<dbReference type="RefSeq" id="WP_317120275.1">
    <property type="nucleotide sequence ID" value="NZ_JAWJBA010000001.1"/>
</dbReference>
<dbReference type="Pfam" id="PF01636">
    <property type="entry name" value="APH"/>
    <property type="match status" value="1"/>
</dbReference>
<dbReference type="PANTHER" id="PTHR41283">
    <property type="entry name" value="AMINOGLYCOSIDE PHOSPHOTRANSFERASE"/>
    <property type="match status" value="1"/>
</dbReference>
<reference evidence="2 3" key="1">
    <citation type="submission" date="2023-10" db="EMBL/GenBank/DDBJ databases">
        <title>Screening of Alkalihalobacillus lindianensis BZ-TG-R113 and Its Alleviation of Salt Stress on Rapeseed Growth.</title>
        <authorList>
            <person name="Zhao B."/>
            <person name="Guo T."/>
        </authorList>
    </citation>
    <scope>NUCLEOTIDE SEQUENCE [LARGE SCALE GENOMIC DNA]</scope>
    <source>
        <strain evidence="2 3">BZ-TG-R113</strain>
    </source>
</reference>
<dbReference type="InterPro" id="IPR002575">
    <property type="entry name" value="Aminoglycoside_PTrfase"/>
</dbReference>
<accession>A0ABU3X4Y6</accession>
<dbReference type="PANTHER" id="PTHR41283:SF1">
    <property type="entry name" value="AMINOGLYCOSIDE PHOSPHOTRANSFERASE DOMAIN-CONTAINING PROTEIN"/>
    <property type="match status" value="1"/>
</dbReference>
<dbReference type="GO" id="GO:0016740">
    <property type="term" value="F:transferase activity"/>
    <property type="evidence" value="ECO:0007669"/>
    <property type="project" value="UniProtKB-KW"/>
</dbReference>
<comment type="caution">
    <text evidence="2">The sequence shown here is derived from an EMBL/GenBank/DDBJ whole genome shotgun (WGS) entry which is preliminary data.</text>
</comment>
<organism evidence="2 3">
    <name type="scientific">Alkalihalophilus lindianensis</name>
    <dbReference type="NCBI Taxonomy" id="1630542"/>
    <lineage>
        <taxon>Bacteria</taxon>
        <taxon>Bacillati</taxon>
        <taxon>Bacillota</taxon>
        <taxon>Bacilli</taxon>
        <taxon>Bacillales</taxon>
        <taxon>Bacillaceae</taxon>
        <taxon>Alkalihalophilus</taxon>
    </lineage>
</organism>
<evidence type="ECO:0000313" key="2">
    <source>
        <dbReference type="EMBL" id="MDV2682944.1"/>
    </source>
</evidence>
<keyword evidence="2" id="KW-0808">Transferase</keyword>
<name>A0ABU3X4Y6_9BACI</name>
<sequence>MNSFMKESITFLKQATSIIPIKKGFSSDEKFVINETYLLRVFPSMDLDKRREEFETIDQLSTYSSYIPKAIEFNVLEEIDRAYMVLSYISGEDGEEALAQLTQDEQYEAGFKAGRELRNLHQLGAPAHYPSWYEIKKKKSDRYLQELQAVDVDEKVKEMLASYINNHEFLMQGRPNMFQHDDFHPSNLLICDKQFTGIIDFQRMDWGDPIHDLQKLGFFSKQVSVPFTRGNIDGYHQHEEIDETFWKLYGLYSAMHVVSALVWGLKMSQKQYDLLLSRSMEVIRDHHQFKADIPSWYEE</sequence>
<dbReference type="InterPro" id="IPR011009">
    <property type="entry name" value="Kinase-like_dom_sf"/>
</dbReference>
<evidence type="ECO:0000313" key="3">
    <source>
        <dbReference type="Proteomes" id="UP001287282"/>
    </source>
</evidence>
<dbReference type="Gene3D" id="3.90.1200.10">
    <property type="match status" value="1"/>
</dbReference>
<proteinExistence type="predicted"/>
<feature type="domain" description="Aminoglycoside phosphotransferase" evidence="1">
    <location>
        <begin position="18"/>
        <end position="237"/>
    </location>
</feature>
<keyword evidence="3" id="KW-1185">Reference proteome</keyword>
<dbReference type="Proteomes" id="UP001287282">
    <property type="component" value="Unassembled WGS sequence"/>
</dbReference>